<dbReference type="GO" id="GO:0055085">
    <property type="term" value="P:transmembrane transport"/>
    <property type="evidence" value="ECO:0007669"/>
    <property type="project" value="InterPro"/>
</dbReference>
<dbReference type="Pfam" id="PF03544">
    <property type="entry name" value="TonB_C"/>
    <property type="match status" value="1"/>
</dbReference>
<dbReference type="SUPFAM" id="SSF74653">
    <property type="entry name" value="TolA/TonB C-terminal domain"/>
    <property type="match status" value="1"/>
</dbReference>
<feature type="region of interest" description="Disordered" evidence="1">
    <location>
        <begin position="105"/>
        <end position="155"/>
    </location>
</feature>
<accession>A0AAE2VC45</accession>
<evidence type="ECO:0000313" key="4">
    <source>
        <dbReference type="Proteomes" id="UP000634206"/>
    </source>
</evidence>
<dbReference type="RefSeq" id="WP_309489198.1">
    <property type="nucleotide sequence ID" value="NZ_JAENIG010000003.1"/>
</dbReference>
<proteinExistence type="predicted"/>
<feature type="domain" description="TonB C-terminal" evidence="2">
    <location>
        <begin position="170"/>
        <end position="233"/>
    </location>
</feature>
<evidence type="ECO:0000256" key="1">
    <source>
        <dbReference type="SAM" id="MobiDB-lite"/>
    </source>
</evidence>
<sequence>MKLKSIILGIATTTILLAVLVATRMMVLKQDTPEFEIRKVEMAALPEPPPPAPEEEVTDDPPPPPPPSLQDLAPTLDVSQPPMPVSHVKVDPTLVVDPFFTDQPPAPLPKPVVKRPTPQPKVSKPTVKSKPRPRVKAAPPKPKSQYSLGELDRKPRLLRNPSVRFPSSIRGATSGRVVVRVIILPSGRSQFLSVVSASHPALVAPAKRIASGSRFTPPTRQGKPVKAVMTWPITIRK</sequence>
<dbReference type="EMBL" id="JAENIG010000003">
    <property type="protein sequence ID" value="MBK1854591.1"/>
    <property type="molecule type" value="Genomic_DNA"/>
</dbReference>
<dbReference type="AlphaFoldDB" id="A0AAE2VC45"/>
<keyword evidence="4" id="KW-1185">Reference proteome</keyword>
<name>A0AAE2VC45_9BACT</name>
<protein>
    <submittedName>
        <fullName evidence="3">Energy transducer TonB</fullName>
    </submittedName>
</protein>
<organism evidence="3 4">
    <name type="scientific">Oceaniferula flava</name>
    <dbReference type="NCBI Taxonomy" id="2800421"/>
    <lineage>
        <taxon>Bacteria</taxon>
        <taxon>Pseudomonadati</taxon>
        <taxon>Verrucomicrobiota</taxon>
        <taxon>Verrucomicrobiia</taxon>
        <taxon>Verrucomicrobiales</taxon>
        <taxon>Verrucomicrobiaceae</taxon>
        <taxon>Oceaniferula</taxon>
    </lineage>
</organism>
<dbReference type="PRINTS" id="PR01217">
    <property type="entry name" value="PRICHEXTENSN"/>
</dbReference>
<feature type="region of interest" description="Disordered" evidence="1">
    <location>
        <begin position="40"/>
        <end position="85"/>
    </location>
</feature>
<reference evidence="3" key="1">
    <citation type="submission" date="2021-01" db="EMBL/GenBank/DDBJ databases">
        <title>Modified the classification status of verrucomicrobia.</title>
        <authorList>
            <person name="Feng X."/>
        </authorList>
    </citation>
    <scope>NUCLEOTIDE SEQUENCE</scope>
    <source>
        <strain evidence="3">5K15</strain>
    </source>
</reference>
<dbReference type="Proteomes" id="UP000634206">
    <property type="component" value="Unassembled WGS sequence"/>
</dbReference>
<gene>
    <name evidence="3" type="ORF">JIN83_06445</name>
</gene>
<comment type="caution">
    <text evidence="3">The sequence shown here is derived from an EMBL/GenBank/DDBJ whole genome shotgun (WGS) entry which is preliminary data.</text>
</comment>
<evidence type="ECO:0000313" key="3">
    <source>
        <dbReference type="EMBL" id="MBK1854591.1"/>
    </source>
</evidence>
<evidence type="ECO:0000259" key="2">
    <source>
        <dbReference type="Pfam" id="PF03544"/>
    </source>
</evidence>
<dbReference type="InterPro" id="IPR037682">
    <property type="entry name" value="TonB_C"/>
</dbReference>
<dbReference type="Gene3D" id="3.30.1150.10">
    <property type="match status" value="1"/>
</dbReference>